<comment type="caution">
    <text evidence="1">The sequence shown here is derived from an EMBL/GenBank/DDBJ whole genome shotgun (WGS) entry which is preliminary data.</text>
</comment>
<evidence type="ECO:0000313" key="1">
    <source>
        <dbReference type="EMBL" id="GIE15690.1"/>
    </source>
</evidence>
<gene>
    <name evidence="1" type="ORF">Afe05nite_75300</name>
</gene>
<dbReference type="Proteomes" id="UP000598174">
    <property type="component" value="Unassembled WGS sequence"/>
</dbReference>
<keyword evidence="2" id="KW-1185">Reference proteome</keyword>
<protein>
    <recommendedName>
        <fullName evidence="3">Diacylglycerol glucosyltransferase N-terminal domain-containing protein</fullName>
    </recommendedName>
</protein>
<dbReference type="EMBL" id="BOMM01000070">
    <property type="protein sequence ID" value="GIE15690.1"/>
    <property type="molecule type" value="Genomic_DNA"/>
</dbReference>
<dbReference type="AlphaFoldDB" id="A0A919MKE9"/>
<name>A0A919MKE9_9ACTN</name>
<dbReference type="RefSeq" id="WP_275407543.1">
    <property type="nucleotide sequence ID" value="NZ_BAAABP010000015.1"/>
</dbReference>
<proteinExistence type="predicted"/>
<evidence type="ECO:0008006" key="3">
    <source>
        <dbReference type="Google" id="ProtNLM"/>
    </source>
</evidence>
<sequence length="44" mass="4670">MNSDKIVVVSASVGAGHDGVARELGRRFTADGFTVTHHDFLDLA</sequence>
<accession>A0A919MKE9</accession>
<evidence type="ECO:0000313" key="2">
    <source>
        <dbReference type="Proteomes" id="UP000598174"/>
    </source>
</evidence>
<reference evidence="1" key="1">
    <citation type="submission" date="2021-01" db="EMBL/GenBank/DDBJ databases">
        <title>Whole genome shotgun sequence of Actinoplanes ferrugineus NBRC 15555.</title>
        <authorList>
            <person name="Komaki H."/>
            <person name="Tamura T."/>
        </authorList>
    </citation>
    <scope>NUCLEOTIDE SEQUENCE</scope>
    <source>
        <strain evidence="1">NBRC 15555</strain>
    </source>
</reference>
<organism evidence="1 2">
    <name type="scientific">Paractinoplanes ferrugineus</name>
    <dbReference type="NCBI Taxonomy" id="113564"/>
    <lineage>
        <taxon>Bacteria</taxon>
        <taxon>Bacillati</taxon>
        <taxon>Actinomycetota</taxon>
        <taxon>Actinomycetes</taxon>
        <taxon>Micromonosporales</taxon>
        <taxon>Micromonosporaceae</taxon>
        <taxon>Paractinoplanes</taxon>
    </lineage>
</organism>